<evidence type="ECO:0000256" key="14">
    <source>
        <dbReference type="ARBA" id="ARBA00031019"/>
    </source>
</evidence>
<evidence type="ECO:0000256" key="10">
    <source>
        <dbReference type="ARBA" id="ARBA00022989"/>
    </source>
</evidence>
<sequence length="166" mass="18989">MTFLIMMTTLTLSISITMVNHPLSMGLILLMQVICVSLTTSLMSSNFWFSYVLFLIMIGGMLVLFAYMTSIASNEKFNYSNKLIIMLAMIMIPTIIATMIGDWTIMDYQNFNLEKIDNFQFDLTLTKMMNFPQNMLLLAMILYLFIALIAVVKISNVKFGPLRQTN</sequence>
<feature type="transmembrane region" description="Helical" evidence="16">
    <location>
        <begin position="47"/>
        <end position="71"/>
    </location>
</feature>
<feature type="transmembrane region" description="Helical" evidence="16">
    <location>
        <begin position="83"/>
        <end position="105"/>
    </location>
</feature>
<dbReference type="PANTHER" id="PTHR11435:SF1">
    <property type="entry name" value="NADH-UBIQUINONE OXIDOREDUCTASE CHAIN 6"/>
    <property type="match status" value="1"/>
</dbReference>
<keyword evidence="8" id="KW-1278">Translocase</keyword>
<gene>
    <name evidence="17" type="primary">ND6</name>
</gene>
<dbReference type="EC" id="7.1.1.2" evidence="3"/>
<evidence type="ECO:0000256" key="1">
    <source>
        <dbReference type="ARBA" id="ARBA00004225"/>
    </source>
</evidence>
<dbReference type="GO" id="GO:0031966">
    <property type="term" value="C:mitochondrial membrane"/>
    <property type="evidence" value="ECO:0007669"/>
    <property type="project" value="UniProtKB-SubCell"/>
</dbReference>
<evidence type="ECO:0000256" key="3">
    <source>
        <dbReference type="ARBA" id="ARBA00012944"/>
    </source>
</evidence>
<evidence type="ECO:0000313" key="17">
    <source>
        <dbReference type="EMBL" id="ACZ58515.1"/>
    </source>
</evidence>
<dbReference type="PANTHER" id="PTHR11435">
    <property type="entry name" value="NADH UBIQUINONE OXIDOREDUCTASE SUBUNIT ND6"/>
    <property type="match status" value="1"/>
</dbReference>
<evidence type="ECO:0000256" key="16">
    <source>
        <dbReference type="SAM" id="Phobius"/>
    </source>
</evidence>
<keyword evidence="12 17" id="KW-0496">Mitochondrion</keyword>
<organism evidence="17">
    <name type="scientific">Tropisternus sp. BYU-CO166</name>
    <dbReference type="NCBI Taxonomy" id="696091"/>
    <lineage>
        <taxon>Eukaryota</taxon>
        <taxon>Metazoa</taxon>
        <taxon>Ecdysozoa</taxon>
        <taxon>Arthropoda</taxon>
        <taxon>Hexapoda</taxon>
        <taxon>Insecta</taxon>
        <taxon>Pterygota</taxon>
        <taxon>Neoptera</taxon>
        <taxon>Endopterygota</taxon>
        <taxon>Coleoptera</taxon>
        <taxon>Polyphaga</taxon>
        <taxon>Staphyliniformia</taxon>
        <taxon>Hydrophilidae</taxon>
        <taxon>Hydrophilinae</taxon>
        <taxon>Tropisternus</taxon>
    </lineage>
</organism>
<dbReference type="GO" id="GO:0008137">
    <property type="term" value="F:NADH dehydrogenase (ubiquinone) activity"/>
    <property type="evidence" value="ECO:0007669"/>
    <property type="project" value="UniProtKB-EC"/>
</dbReference>
<dbReference type="GeneID" id="13435331"/>
<feature type="transmembrane region" description="Helical" evidence="16">
    <location>
        <begin position="135"/>
        <end position="154"/>
    </location>
</feature>
<evidence type="ECO:0000256" key="6">
    <source>
        <dbReference type="ARBA" id="ARBA00022660"/>
    </source>
</evidence>
<keyword evidence="13 16" id="KW-0472">Membrane</keyword>
<keyword evidence="9" id="KW-0249">Electron transport</keyword>
<dbReference type="EMBL" id="GU176339">
    <property type="protein sequence ID" value="ACZ58515.1"/>
    <property type="molecule type" value="Genomic_DNA"/>
</dbReference>
<proteinExistence type="inferred from homology"/>
<evidence type="ECO:0000256" key="12">
    <source>
        <dbReference type="ARBA" id="ARBA00023128"/>
    </source>
</evidence>
<evidence type="ECO:0000256" key="2">
    <source>
        <dbReference type="ARBA" id="ARBA00005698"/>
    </source>
</evidence>
<evidence type="ECO:0000256" key="5">
    <source>
        <dbReference type="ARBA" id="ARBA00022448"/>
    </source>
</evidence>
<evidence type="ECO:0000256" key="9">
    <source>
        <dbReference type="ARBA" id="ARBA00022982"/>
    </source>
</evidence>
<protein>
    <recommendedName>
        <fullName evidence="4">NADH-ubiquinone oxidoreductase chain 6</fullName>
        <ecNumber evidence="3">7.1.1.2</ecNumber>
    </recommendedName>
    <alternativeName>
        <fullName evidence="14">NADH dehydrogenase subunit 6</fullName>
    </alternativeName>
</protein>
<evidence type="ECO:0000256" key="13">
    <source>
        <dbReference type="ARBA" id="ARBA00023136"/>
    </source>
</evidence>
<keyword evidence="6" id="KW-0679">Respiratory chain</keyword>
<evidence type="ECO:0000256" key="4">
    <source>
        <dbReference type="ARBA" id="ARBA00021095"/>
    </source>
</evidence>
<comment type="similarity">
    <text evidence="2">Belongs to the complex I subunit 6 family.</text>
</comment>
<evidence type="ECO:0000256" key="7">
    <source>
        <dbReference type="ARBA" id="ARBA00022692"/>
    </source>
</evidence>
<dbReference type="AlphaFoldDB" id="D8WKI2"/>
<evidence type="ECO:0000256" key="8">
    <source>
        <dbReference type="ARBA" id="ARBA00022967"/>
    </source>
</evidence>
<evidence type="ECO:0000256" key="15">
    <source>
        <dbReference type="ARBA" id="ARBA00049551"/>
    </source>
</evidence>
<evidence type="ECO:0000256" key="11">
    <source>
        <dbReference type="ARBA" id="ARBA00023027"/>
    </source>
</evidence>
<keyword evidence="10 16" id="KW-1133">Transmembrane helix</keyword>
<dbReference type="RefSeq" id="YP_006576001.1">
    <property type="nucleotide sequence ID" value="NC_018349.1"/>
</dbReference>
<comment type="catalytic activity">
    <reaction evidence="15">
        <text>a ubiquinone + NADH + 5 H(+)(in) = a ubiquinol + NAD(+) + 4 H(+)(out)</text>
        <dbReference type="Rhea" id="RHEA:29091"/>
        <dbReference type="Rhea" id="RHEA-COMP:9565"/>
        <dbReference type="Rhea" id="RHEA-COMP:9566"/>
        <dbReference type="ChEBI" id="CHEBI:15378"/>
        <dbReference type="ChEBI" id="CHEBI:16389"/>
        <dbReference type="ChEBI" id="CHEBI:17976"/>
        <dbReference type="ChEBI" id="CHEBI:57540"/>
        <dbReference type="ChEBI" id="CHEBI:57945"/>
        <dbReference type="EC" id="7.1.1.2"/>
    </reaction>
</comment>
<comment type="subcellular location">
    <subcellularLocation>
        <location evidence="1">Mitochondrion membrane</location>
        <topology evidence="1">Multi-pass membrane protein</topology>
    </subcellularLocation>
</comment>
<accession>D8WKI2</accession>
<geneLocation type="mitochondrion" evidence="17"/>
<reference evidence="17" key="1">
    <citation type="journal article" date="2010" name="Syst. Entomol.">
        <title>When phylogenetic assumptions are violated: base compositional heterogeneity and among-site rate variation in beetle mitochondrial phylogenomics.</title>
        <authorList>
            <person name="Song H."/>
            <person name="Sheffield N.C."/>
            <person name="Cameron S.L."/>
            <person name="Miller K.B."/>
            <person name="Whiting M.F."/>
        </authorList>
    </citation>
    <scope>NUCLEOTIDE SEQUENCE</scope>
</reference>
<keyword evidence="5" id="KW-0813">Transport</keyword>
<dbReference type="CTD" id="4541"/>
<dbReference type="InterPro" id="IPR050269">
    <property type="entry name" value="ComplexI_Subunit6"/>
</dbReference>
<name>D8WKI2_9COLE</name>
<keyword evidence="7 16" id="KW-0812">Transmembrane</keyword>
<keyword evidence="11" id="KW-0520">NAD</keyword>